<dbReference type="Pfam" id="PF13460">
    <property type="entry name" value="NAD_binding_10"/>
    <property type="match status" value="1"/>
</dbReference>
<name>A0A7Y9GN38_9MICO</name>
<dbReference type="PANTHER" id="PTHR43355:SF2">
    <property type="entry name" value="FLAVIN REDUCTASE (NADPH)"/>
    <property type="match status" value="1"/>
</dbReference>
<sequence length="213" mass="22431">MARIAVIGGTGYAGSHIVAEGVQRGHDVVSVARKSAAERVHGATYVEATLLDVPSLVAELEGADVIVVAVSPRGDMTEAYVPSVLELADALTGSPTRLGVVGGAGGSLVARGGPRLFDAGFPEEYKAEAQTAIDILEALRRSPESLDWFLVHPAESFGVWNPGERTGTYRDGGDVLVRDADGVSFISGADLGVAFIDEIENPKHRRERFTVGY</sequence>
<evidence type="ECO:0000259" key="1">
    <source>
        <dbReference type="Pfam" id="PF13460"/>
    </source>
</evidence>
<dbReference type="RefSeq" id="WP_179488966.1">
    <property type="nucleotide sequence ID" value="NZ_JACCBV010000001.1"/>
</dbReference>
<comment type="caution">
    <text evidence="2">The sequence shown here is derived from an EMBL/GenBank/DDBJ whole genome shotgun (WGS) entry which is preliminary data.</text>
</comment>
<accession>A0A7Y9GN38</accession>
<dbReference type="GO" id="GO:0016646">
    <property type="term" value="F:oxidoreductase activity, acting on the CH-NH group of donors, NAD or NADP as acceptor"/>
    <property type="evidence" value="ECO:0007669"/>
    <property type="project" value="TreeGrafter"/>
</dbReference>
<dbReference type="InterPro" id="IPR036291">
    <property type="entry name" value="NAD(P)-bd_dom_sf"/>
</dbReference>
<evidence type="ECO:0000313" key="3">
    <source>
        <dbReference type="Proteomes" id="UP000576969"/>
    </source>
</evidence>
<organism evidence="2 3">
    <name type="scientific">Microbacterium immunditiarum</name>
    <dbReference type="NCBI Taxonomy" id="337480"/>
    <lineage>
        <taxon>Bacteria</taxon>
        <taxon>Bacillati</taxon>
        <taxon>Actinomycetota</taxon>
        <taxon>Actinomycetes</taxon>
        <taxon>Micrococcales</taxon>
        <taxon>Microbacteriaceae</taxon>
        <taxon>Microbacterium</taxon>
    </lineage>
</organism>
<dbReference type="PANTHER" id="PTHR43355">
    <property type="entry name" value="FLAVIN REDUCTASE (NADPH)"/>
    <property type="match status" value="1"/>
</dbReference>
<dbReference type="Proteomes" id="UP000576969">
    <property type="component" value="Unassembled WGS sequence"/>
</dbReference>
<reference evidence="2 3" key="1">
    <citation type="submission" date="2020-07" db="EMBL/GenBank/DDBJ databases">
        <title>Sequencing the genomes of 1000 actinobacteria strains.</title>
        <authorList>
            <person name="Klenk H.-P."/>
        </authorList>
    </citation>
    <scope>NUCLEOTIDE SEQUENCE [LARGE SCALE GENOMIC DNA]</scope>
    <source>
        <strain evidence="2 3">DSM 24662</strain>
    </source>
</reference>
<dbReference type="SUPFAM" id="SSF51735">
    <property type="entry name" value="NAD(P)-binding Rossmann-fold domains"/>
    <property type="match status" value="1"/>
</dbReference>
<protein>
    <recommendedName>
        <fullName evidence="1">NAD(P)-binding domain-containing protein</fullName>
    </recommendedName>
</protein>
<dbReference type="EMBL" id="JACCBV010000001">
    <property type="protein sequence ID" value="NYE19543.1"/>
    <property type="molecule type" value="Genomic_DNA"/>
</dbReference>
<proteinExistence type="predicted"/>
<feature type="domain" description="NAD(P)-binding" evidence="1">
    <location>
        <begin position="8"/>
        <end position="154"/>
    </location>
</feature>
<keyword evidence="3" id="KW-1185">Reference proteome</keyword>
<dbReference type="InterPro" id="IPR051606">
    <property type="entry name" value="Polyketide_Oxido-like"/>
</dbReference>
<dbReference type="InterPro" id="IPR016040">
    <property type="entry name" value="NAD(P)-bd_dom"/>
</dbReference>
<evidence type="ECO:0000313" key="2">
    <source>
        <dbReference type="EMBL" id="NYE19543.1"/>
    </source>
</evidence>
<gene>
    <name evidence="2" type="ORF">BJ991_001571</name>
</gene>
<dbReference type="Gene3D" id="3.40.50.720">
    <property type="entry name" value="NAD(P)-binding Rossmann-like Domain"/>
    <property type="match status" value="1"/>
</dbReference>
<dbReference type="AlphaFoldDB" id="A0A7Y9GN38"/>